<reference evidence="2" key="1">
    <citation type="journal article" date="2013" name="Nat. Biotechnol.">
        <title>Chinese hamster genome sequenced from sorted chromosomes.</title>
        <authorList>
            <person name="Brinkrolf K."/>
            <person name="Rupp O."/>
            <person name="Laux H."/>
            <person name="Kollin F."/>
            <person name="Ernst W."/>
            <person name="Linke B."/>
            <person name="Kofler R."/>
            <person name="Romand S."/>
            <person name="Hesse F."/>
            <person name="Budach W.E."/>
            <person name="Galosy S."/>
            <person name="Muller D."/>
            <person name="Noll T."/>
            <person name="Wienberg J."/>
            <person name="Jostock T."/>
            <person name="Leonard M."/>
            <person name="Grillari J."/>
            <person name="Tauch A."/>
            <person name="Goesmann A."/>
            <person name="Helk B."/>
            <person name="Mott J.E."/>
            <person name="Puhler A."/>
            <person name="Borth N."/>
        </authorList>
    </citation>
    <scope>NUCLEOTIDE SEQUENCE [LARGE SCALE GENOMIC DNA]</scope>
    <source>
        <strain evidence="2">17A/GY</strain>
    </source>
</reference>
<proteinExistence type="predicted"/>
<name>A0A061IE33_CRIGR</name>
<dbReference type="EMBL" id="KE671777">
    <property type="protein sequence ID" value="ERE79899.1"/>
    <property type="molecule type" value="Genomic_DNA"/>
</dbReference>
<evidence type="ECO:0000313" key="2">
    <source>
        <dbReference type="Proteomes" id="UP000030759"/>
    </source>
</evidence>
<protein>
    <submittedName>
        <fullName evidence="1">DNA-directed RNA polymerase III subunit RPC5 isoform 2</fullName>
    </submittedName>
</protein>
<dbReference type="PANTHER" id="PTHR12069:SF0">
    <property type="entry name" value="DNA-DIRECTED RNA POLYMERASE III SUBUNIT RPC5"/>
    <property type="match status" value="1"/>
</dbReference>
<keyword evidence="1" id="KW-0804">Transcription</keyword>
<keyword evidence="1" id="KW-0240">DNA-directed RNA polymerase</keyword>
<dbReference type="PANTHER" id="PTHR12069">
    <property type="entry name" value="DNA-DIRECTED RNA POLYMERASES III 80 KDA POLYPEPTIDE RNA POLYMERASE III SUBUNIT 5"/>
    <property type="match status" value="1"/>
</dbReference>
<dbReference type="GO" id="GO:0005666">
    <property type="term" value="C:RNA polymerase III complex"/>
    <property type="evidence" value="ECO:0007669"/>
    <property type="project" value="TreeGrafter"/>
</dbReference>
<feature type="non-terminal residue" evidence="1">
    <location>
        <position position="91"/>
    </location>
</feature>
<dbReference type="Proteomes" id="UP000030759">
    <property type="component" value="Unassembled WGS sequence"/>
</dbReference>
<dbReference type="GO" id="GO:0042797">
    <property type="term" value="P:tRNA transcription by RNA polymerase III"/>
    <property type="evidence" value="ECO:0007669"/>
    <property type="project" value="TreeGrafter"/>
</dbReference>
<accession>A0A061IE33</accession>
<gene>
    <name evidence="1" type="ORF">H671_3g9258</name>
</gene>
<dbReference type="AlphaFoldDB" id="A0A061IE33"/>
<organism evidence="1 2">
    <name type="scientific">Cricetulus griseus</name>
    <name type="common">Chinese hamster</name>
    <name type="synonym">Cricetulus barabensis griseus</name>
    <dbReference type="NCBI Taxonomy" id="10029"/>
    <lineage>
        <taxon>Eukaryota</taxon>
        <taxon>Metazoa</taxon>
        <taxon>Chordata</taxon>
        <taxon>Craniata</taxon>
        <taxon>Vertebrata</taxon>
        <taxon>Euteleostomi</taxon>
        <taxon>Mammalia</taxon>
        <taxon>Eutheria</taxon>
        <taxon>Euarchontoglires</taxon>
        <taxon>Glires</taxon>
        <taxon>Rodentia</taxon>
        <taxon>Myomorpha</taxon>
        <taxon>Muroidea</taxon>
        <taxon>Cricetidae</taxon>
        <taxon>Cricetinae</taxon>
        <taxon>Cricetulus</taxon>
    </lineage>
</organism>
<dbReference type="Pfam" id="PF04801">
    <property type="entry name" value="RPC5"/>
    <property type="match status" value="1"/>
</dbReference>
<evidence type="ECO:0000313" key="1">
    <source>
        <dbReference type="EMBL" id="ERE79899.1"/>
    </source>
</evidence>
<sequence>MAPSKLGGTLYLQVELEMAIDTVNPNYCRSKGEQIALNVDGACADETSTYSSKLMDKQTFCSSQTTSNTARYAAALYRQGTWVWLYPGEIT</sequence>
<dbReference type="InterPro" id="IPR006886">
    <property type="entry name" value="RNA_pol_III_Rpc5"/>
</dbReference>